<comment type="caution">
    <text evidence="2">The sequence shown here is derived from an EMBL/GenBank/DDBJ whole genome shotgun (WGS) entry which is preliminary data.</text>
</comment>
<proteinExistence type="predicted"/>
<feature type="transmembrane region" description="Helical" evidence="1">
    <location>
        <begin position="199"/>
        <end position="217"/>
    </location>
</feature>
<evidence type="ECO:0000313" key="4">
    <source>
        <dbReference type="Proteomes" id="UP000544413"/>
    </source>
</evidence>
<reference evidence="4 5" key="1">
    <citation type="submission" date="2020-03" db="EMBL/GenBank/DDBJ databases">
        <title>Soil Listeria distribution.</title>
        <authorList>
            <person name="Liao J."/>
            <person name="Wiedmann M."/>
        </authorList>
    </citation>
    <scope>NUCLEOTIDE SEQUENCE [LARGE SCALE GENOMIC DNA]</scope>
    <source>
        <strain evidence="3 5">FSL L7-1299</strain>
        <strain evidence="2 4">FSL L7-1658</strain>
    </source>
</reference>
<organism evidence="2 4">
    <name type="scientific">Listeria booriae</name>
    <dbReference type="NCBI Taxonomy" id="1552123"/>
    <lineage>
        <taxon>Bacteria</taxon>
        <taxon>Bacillati</taxon>
        <taxon>Bacillota</taxon>
        <taxon>Bacilli</taxon>
        <taxon>Bacillales</taxon>
        <taxon>Listeriaceae</taxon>
        <taxon>Listeria</taxon>
    </lineage>
</organism>
<gene>
    <name evidence="2" type="ORF">HB836_16075</name>
    <name evidence="3" type="ORF">HB904_17280</name>
</gene>
<protein>
    <submittedName>
        <fullName evidence="2">Uncharacterized protein</fullName>
    </submittedName>
</protein>
<evidence type="ECO:0000313" key="2">
    <source>
        <dbReference type="EMBL" id="MBC1403111.1"/>
    </source>
</evidence>
<dbReference type="EMBL" id="JAARSH010000016">
    <property type="protein sequence ID" value="MBC1617933.1"/>
    <property type="molecule type" value="Genomic_DNA"/>
</dbReference>
<dbReference type="EMBL" id="JAARPT010000013">
    <property type="protein sequence ID" value="MBC1403111.1"/>
    <property type="molecule type" value="Genomic_DNA"/>
</dbReference>
<keyword evidence="1" id="KW-0472">Membrane</keyword>
<dbReference type="Proteomes" id="UP000574104">
    <property type="component" value="Unassembled WGS sequence"/>
</dbReference>
<dbReference type="AlphaFoldDB" id="A0A841YRH1"/>
<keyword evidence="1" id="KW-0812">Transmembrane</keyword>
<name>A0A841YRH1_9LIST</name>
<dbReference type="Proteomes" id="UP000544413">
    <property type="component" value="Unassembled WGS sequence"/>
</dbReference>
<accession>A0A841YRH1</accession>
<evidence type="ECO:0000256" key="1">
    <source>
        <dbReference type="SAM" id="Phobius"/>
    </source>
</evidence>
<sequence>MLQVYFQVDKKHRKLLRTVVEMDRGYPLTACNELLVKADTIVEENACQVDLEFAIREDEELVFRDMVALGEGYPMNILLLVNQSLHDVFVDVAEADKKQLLHRLEQAFLAPEQPQKDVSRDSPAEEALPALEKPVEPVEAKIEQPIVIPKEVAPKKEAISIPIEEKIEEGKSTEKKRARKRVKFQVDVSRYWHKKSYRIAILCLFVVVISGIAIMLWPQQQEQAQAEGPTKPSIETLIEHENLKGIAKWYPKRWGDVIQAYVEDANLSGLKQILAYSPSVNLKIDIAFFEKDFPTIIQLYEKNKEDIYTKTDYAFIGFSYLTQGKLEQAEVLNLYADDTDLKAYIADYRLTKTTLDETNKLLKRTDLSAAMKQELQEKKLALEAHIKNYKEGKVEVESSGKRKEAI</sequence>
<keyword evidence="1" id="KW-1133">Transmembrane helix</keyword>
<dbReference type="RefSeq" id="WP_185406829.1">
    <property type="nucleotide sequence ID" value="NZ_JAARPT010000013.1"/>
</dbReference>
<evidence type="ECO:0000313" key="3">
    <source>
        <dbReference type="EMBL" id="MBC1617933.1"/>
    </source>
</evidence>
<evidence type="ECO:0000313" key="5">
    <source>
        <dbReference type="Proteomes" id="UP000574104"/>
    </source>
</evidence>